<dbReference type="InterPro" id="IPR050817">
    <property type="entry name" value="DjlA_DnaK_co-chaperone"/>
</dbReference>
<feature type="domain" description="J" evidence="1">
    <location>
        <begin position="5"/>
        <end position="69"/>
    </location>
</feature>
<name>A0A6M0RXV8_9CYAN</name>
<accession>A0A6M0RXV8</accession>
<keyword evidence="3" id="KW-1185">Reference proteome</keyword>
<reference evidence="2 3" key="1">
    <citation type="journal article" date="2020" name="Microb. Ecol.">
        <title>Ecogenomics of the Marine Benthic Filamentous Cyanobacterium Adonisia.</title>
        <authorList>
            <person name="Walter J.M."/>
            <person name="Coutinho F.H."/>
            <person name="Leomil L."/>
            <person name="Hargreaves P.I."/>
            <person name="Campeao M.E."/>
            <person name="Vieira V.V."/>
            <person name="Silva B.S."/>
            <person name="Fistarol G.O."/>
            <person name="Salomon P.S."/>
            <person name="Sawabe T."/>
            <person name="Mino S."/>
            <person name="Hosokawa M."/>
            <person name="Miyashita H."/>
            <person name="Maruyama F."/>
            <person name="van Verk M.C."/>
            <person name="Dutilh B.E."/>
            <person name="Thompson C.C."/>
            <person name="Thompson F.L."/>
        </authorList>
    </citation>
    <scope>NUCLEOTIDE SEQUENCE [LARGE SCALE GENOMIC DNA]</scope>
    <source>
        <strain evidence="2 3">CCMR0081</strain>
    </source>
</reference>
<dbReference type="AlphaFoldDB" id="A0A6M0RXV8"/>
<evidence type="ECO:0000313" key="3">
    <source>
        <dbReference type="Proteomes" id="UP000481033"/>
    </source>
</evidence>
<comment type="caution">
    <text evidence="2">The sequence shown here is derived from an EMBL/GenBank/DDBJ whole genome shotgun (WGS) entry which is preliminary data.</text>
</comment>
<dbReference type="PROSITE" id="PS50076">
    <property type="entry name" value="DNAJ_2"/>
    <property type="match status" value="1"/>
</dbReference>
<dbReference type="CDD" id="cd06257">
    <property type="entry name" value="DnaJ"/>
    <property type="match status" value="1"/>
</dbReference>
<evidence type="ECO:0000313" key="2">
    <source>
        <dbReference type="EMBL" id="NEZ61029.1"/>
    </source>
</evidence>
<dbReference type="InterPro" id="IPR001623">
    <property type="entry name" value="DnaJ_domain"/>
</dbReference>
<dbReference type="SUPFAM" id="SSF46565">
    <property type="entry name" value="Chaperone J-domain"/>
    <property type="match status" value="1"/>
</dbReference>
<dbReference type="InterPro" id="IPR036869">
    <property type="entry name" value="J_dom_sf"/>
</dbReference>
<protein>
    <recommendedName>
        <fullName evidence="1">J domain-containing protein</fullName>
    </recommendedName>
</protein>
<dbReference type="Pfam" id="PF00226">
    <property type="entry name" value="DnaJ"/>
    <property type="match status" value="1"/>
</dbReference>
<dbReference type="RefSeq" id="WP_163703284.1">
    <property type="nucleotide sequence ID" value="NZ_QXHD01000004.1"/>
</dbReference>
<sequence length="180" mass="20280">MNIYDAAKILGLTGTITPDDIKTAYHAATKKYHPDVNPAGEEIMKLVNAAYAVLKDFDGEIKDQQSDYGDALSIARPAKDIAADIQRRLIPHYLTAYDKAFKRHNEQIKQAEMEEYIAQAILKVAPGGRLCPDVRYSKTIYFDNGKAQLWKSDEVRLELRYLSVDQAIRIIAMLKPEHGA</sequence>
<dbReference type="SMART" id="SM00271">
    <property type="entry name" value="DnaJ"/>
    <property type="match status" value="1"/>
</dbReference>
<dbReference type="Gene3D" id="1.10.287.110">
    <property type="entry name" value="DnaJ domain"/>
    <property type="match status" value="1"/>
</dbReference>
<dbReference type="EMBL" id="QXHD01000004">
    <property type="protein sequence ID" value="NEZ61029.1"/>
    <property type="molecule type" value="Genomic_DNA"/>
</dbReference>
<evidence type="ECO:0000259" key="1">
    <source>
        <dbReference type="PROSITE" id="PS50076"/>
    </source>
</evidence>
<proteinExistence type="predicted"/>
<organism evidence="2 3">
    <name type="scientific">Adonisia turfae CCMR0081</name>
    <dbReference type="NCBI Taxonomy" id="2292702"/>
    <lineage>
        <taxon>Bacteria</taxon>
        <taxon>Bacillati</taxon>
        <taxon>Cyanobacteriota</taxon>
        <taxon>Adonisia</taxon>
        <taxon>Adonisia turfae</taxon>
    </lineage>
</organism>
<dbReference type="PANTHER" id="PTHR24074">
    <property type="entry name" value="CO-CHAPERONE PROTEIN DJLA"/>
    <property type="match status" value="1"/>
</dbReference>
<dbReference type="Proteomes" id="UP000481033">
    <property type="component" value="Unassembled WGS sequence"/>
</dbReference>
<gene>
    <name evidence="2" type="ORF">DXZ20_36425</name>
</gene>